<keyword evidence="2" id="KW-1185">Reference proteome</keyword>
<evidence type="ECO:0000313" key="2">
    <source>
        <dbReference type="Proteomes" id="UP001556367"/>
    </source>
</evidence>
<dbReference type="EMBL" id="JASNQZ010000010">
    <property type="protein sequence ID" value="KAL0952822.1"/>
    <property type="molecule type" value="Genomic_DNA"/>
</dbReference>
<accession>A0ABR3JB86</accession>
<organism evidence="1 2">
    <name type="scientific">Hohenbuehelia grisea</name>
    <dbReference type="NCBI Taxonomy" id="104357"/>
    <lineage>
        <taxon>Eukaryota</taxon>
        <taxon>Fungi</taxon>
        <taxon>Dikarya</taxon>
        <taxon>Basidiomycota</taxon>
        <taxon>Agaricomycotina</taxon>
        <taxon>Agaricomycetes</taxon>
        <taxon>Agaricomycetidae</taxon>
        <taxon>Agaricales</taxon>
        <taxon>Pleurotineae</taxon>
        <taxon>Pleurotaceae</taxon>
        <taxon>Hohenbuehelia</taxon>
    </lineage>
</organism>
<name>A0ABR3JB86_9AGAR</name>
<reference evidence="2" key="1">
    <citation type="submission" date="2024-06" db="EMBL/GenBank/DDBJ databases">
        <title>Multi-omics analyses provide insights into the biosynthesis of the anticancer antibiotic pleurotin in Hohenbuehelia grisea.</title>
        <authorList>
            <person name="Weaver J.A."/>
            <person name="Alberti F."/>
        </authorList>
    </citation>
    <scope>NUCLEOTIDE SEQUENCE [LARGE SCALE GENOMIC DNA]</scope>
    <source>
        <strain evidence="2">T-177</strain>
    </source>
</reference>
<evidence type="ECO:0000313" key="1">
    <source>
        <dbReference type="EMBL" id="KAL0952822.1"/>
    </source>
</evidence>
<dbReference type="Proteomes" id="UP001556367">
    <property type="component" value="Unassembled WGS sequence"/>
</dbReference>
<comment type="caution">
    <text evidence="1">The sequence shown here is derived from an EMBL/GenBank/DDBJ whole genome shotgun (WGS) entry which is preliminary data.</text>
</comment>
<sequence>MTLEMMDMRLTNGSTKLLVEEERVVVVKEEEALALAGAVMEGRALEALEDEVMFMMREHLDVREERMHMCTWSND</sequence>
<protein>
    <submittedName>
        <fullName evidence="1">Uncharacterized protein</fullName>
    </submittedName>
</protein>
<proteinExistence type="predicted"/>
<gene>
    <name evidence="1" type="ORF">HGRIS_007047</name>
</gene>